<dbReference type="InterPro" id="IPR029058">
    <property type="entry name" value="AB_hydrolase_fold"/>
</dbReference>
<reference evidence="2 3" key="1">
    <citation type="submission" date="2024-02" db="EMBL/GenBank/DDBJ databases">
        <title>The Genome Sequence of Enterococcus sp. DIV0159.</title>
        <authorList>
            <person name="Earl A."/>
            <person name="Manson A."/>
            <person name="Gilmore M."/>
            <person name="Sanders J."/>
            <person name="Shea T."/>
            <person name="Howe W."/>
            <person name="Livny J."/>
            <person name="Cuomo C."/>
            <person name="Neafsey D."/>
            <person name="Birren B."/>
        </authorList>
    </citation>
    <scope>NUCLEOTIDE SEQUENCE [LARGE SCALE GENOMIC DNA]</scope>
    <source>
        <strain evidence="2 3">665A</strain>
    </source>
</reference>
<dbReference type="Gene3D" id="3.40.50.1820">
    <property type="entry name" value="alpha/beta hydrolase"/>
    <property type="match status" value="1"/>
</dbReference>
<dbReference type="Pfam" id="PF00561">
    <property type="entry name" value="Abhydrolase_1"/>
    <property type="match status" value="1"/>
</dbReference>
<dbReference type="PRINTS" id="PR00111">
    <property type="entry name" value="ABHYDROLASE"/>
</dbReference>
<dbReference type="InterPro" id="IPR050471">
    <property type="entry name" value="AB_hydrolase"/>
</dbReference>
<dbReference type="InterPro" id="IPR000073">
    <property type="entry name" value="AB_hydrolase_1"/>
</dbReference>
<dbReference type="EMBL" id="JAFREL020000002">
    <property type="protein sequence ID" value="MEO1770755.1"/>
    <property type="molecule type" value="Genomic_DNA"/>
</dbReference>
<protein>
    <recommendedName>
        <fullName evidence="1">AB hydrolase-1 domain-containing protein</fullName>
    </recommendedName>
</protein>
<dbReference type="Proteomes" id="UP000664357">
    <property type="component" value="Unassembled WGS sequence"/>
</dbReference>
<dbReference type="PANTHER" id="PTHR43433:SF5">
    <property type="entry name" value="AB HYDROLASE-1 DOMAIN-CONTAINING PROTEIN"/>
    <property type="match status" value="1"/>
</dbReference>
<evidence type="ECO:0000313" key="3">
    <source>
        <dbReference type="Proteomes" id="UP000664357"/>
    </source>
</evidence>
<sequence length="268" mass="30148">MFQSLQENNIKIGNVTMTYVAFGKGEQPLIILPGLSDGLKTVHGQSFNLAFYFRKLTPHFRVYVFSRINNLKASYSMKEMARDQALALQCLGLNNVYLMGVSQGGMIAQQLAIDYPEVIAKLILVVSASKTTPTMEKTICYWIKLAEEKKYSVLMKDTMEKTYSLKTLRRYRPFFPIITRVGKTENFDRFLIQAQACLSHDVSAQLNKIVCPTLVIGGDSDKVIGEAASEDIAENIPSSKLIIYPGLGHGAYEEEKSFFPDVIEFMKK</sequence>
<gene>
    <name evidence="2" type="ORF">JZO67_002708</name>
</gene>
<accession>A0ABV0EQ47</accession>
<dbReference type="SUPFAM" id="SSF53474">
    <property type="entry name" value="alpha/beta-Hydrolases"/>
    <property type="match status" value="1"/>
</dbReference>
<proteinExistence type="predicted"/>
<feature type="domain" description="AB hydrolase-1" evidence="1">
    <location>
        <begin position="28"/>
        <end position="255"/>
    </location>
</feature>
<evidence type="ECO:0000259" key="1">
    <source>
        <dbReference type="Pfam" id="PF00561"/>
    </source>
</evidence>
<dbReference type="RefSeq" id="WP_242704317.1">
    <property type="nucleotide sequence ID" value="NZ_JAFREL020000002.1"/>
</dbReference>
<evidence type="ECO:0000313" key="2">
    <source>
        <dbReference type="EMBL" id="MEO1770755.1"/>
    </source>
</evidence>
<name>A0ABV0EQ47_9ENTE</name>
<organism evidence="2 3">
    <name type="scientific">Candidatus Enterococcus ferrettii</name>
    <dbReference type="NCBI Taxonomy" id="2815324"/>
    <lineage>
        <taxon>Bacteria</taxon>
        <taxon>Bacillati</taxon>
        <taxon>Bacillota</taxon>
        <taxon>Bacilli</taxon>
        <taxon>Lactobacillales</taxon>
        <taxon>Enterococcaceae</taxon>
        <taxon>Enterococcus</taxon>
    </lineage>
</organism>
<dbReference type="PANTHER" id="PTHR43433">
    <property type="entry name" value="HYDROLASE, ALPHA/BETA FOLD FAMILY PROTEIN"/>
    <property type="match status" value="1"/>
</dbReference>
<comment type="caution">
    <text evidence="2">The sequence shown here is derived from an EMBL/GenBank/DDBJ whole genome shotgun (WGS) entry which is preliminary data.</text>
</comment>
<keyword evidence="3" id="KW-1185">Reference proteome</keyword>